<keyword evidence="3 6" id="KW-0378">Hydrolase</keyword>
<evidence type="ECO:0000313" key="9">
    <source>
        <dbReference type="Proteomes" id="UP000838878"/>
    </source>
</evidence>
<dbReference type="GO" id="GO:0052689">
    <property type="term" value="F:carboxylic ester hydrolase activity"/>
    <property type="evidence" value="ECO:0007669"/>
    <property type="project" value="UniProtKB-KW"/>
</dbReference>
<dbReference type="Proteomes" id="UP000838878">
    <property type="component" value="Chromosome 1"/>
</dbReference>
<dbReference type="InterPro" id="IPR019826">
    <property type="entry name" value="Carboxylesterase_B_AS"/>
</dbReference>
<dbReference type="OrthoDB" id="19653at2759"/>
<feature type="domain" description="Carboxylesterase type B" evidence="7">
    <location>
        <begin position="25"/>
        <end position="513"/>
    </location>
</feature>
<comment type="similarity">
    <text evidence="1 6">Belongs to the type-B carboxylesterase/lipase family.</text>
</comment>
<dbReference type="AlphaFoldDB" id="A0A8J9UG34"/>
<evidence type="ECO:0000256" key="5">
    <source>
        <dbReference type="ARBA" id="ARBA00023180"/>
    </source>
</evidence>
<sequence length="536" mass="61650">MMKVHWLVLWSLWAGRLVRQPTIPVRVTNGLLRGSLSNDGSHIRYLGIPYASYKRFQAPMPDPTWNGVLEATEEHIRCPQRFTPTFILGNEDCLTLNIYTPVQKSEQLYPVMVFIHGGGFRDGSSSPFLYGPEYLVRHGVILVTINYRLEILGFLCLGIKEAPGNVGLKDQVESLRWVKRNIKAFGGEPNKITIFGESAGAASVLYHVVSPMSKGLFQKAIMQSGSAISPWSLQFDPLKTATKLAKQMGHDLEDPYKLYELFRKQSFVNLLKTRVPRHKGDVILSENIFVPCIERKLPDAEQFLTEDPYHLLSKGQFNKVPVIMGYNSAEGYMFVGKENETTIKNFNYYDALPRDLEFPSEKEKRDTAEKLKKLYNANNADVITTLSKYEGDSCIVYPVIRTVELLDQNMDKPVYVYKFAYDGWLNLLKFSYGFFKYPGATHADDLFYIFKAKLTLPQTFYEMGIINTVTKMWTDFAKYGDPQKSERLRKWYPLAKNNHQLLVIDKVLSSQSIWEDQTLLFWNKTYSKYRKKGLIK</sequence>
<feature type="non-terminal residue" evidence="8">
    <location>
        <position position="536"/>
    </location>
</feature>
<feature type="signal peptide" evidence="6">
    <location>
        <begin position="1"/>
        <end position="19"/>
    </location>
</feature>
<keyword evidence="9" id="KW-1185">Reference proteome</keyword>
<dbReference type="EC" id="3.1.1.-" evidence="6"/>
<gene>
    <name evidence="8" type="ORF">BINO364_LOCUS255</name>
</gene>
<evidence type="ECO:0000256" key="4">
    <source>
        <dbReference type="ARBA" id="ARBA00023157"/>
    </source>
</evidence>
<evidence type="ECO:0000256" key="3">
    <source>
        <dbReference type="ARBA" id="ARBA00022801"/>
    </source>
</evidence>
<feature type="chain" id="PRO_5035488602" description="Carboxylic ester hydrolase" evidence="6">
    <location>
        <begin position="20"/>
        <end position="536"/>
    </location>
</feature>
<dbReference type="PROSITE" id="PS00122">
    <property type="entry name" value="CARBOXYLESTERASE_B_1"/>
    <property type="match status" value="1"/>
</dbReference>
<proteinExistence type="inferred from homology"/>
<dbReference type="EMBL" id="OV170221">
    <property type="protein sequence ID" value="CAH0713057.1"/>
    <property type="molecule type" value="Genomic_DNA"/>
</dbReference>
<dbReference type="Pfam" id="PF00135">
    <property type="entry name" value="COesterase"/>
    <property type="match status" value="1"/>
</dbReference>
<reference evidence="8" key="1">
    <citation type="submission" date="2021-12" db="EMBL/GenBank/DDBJ databases">
        <authorList>
            <person name="Martin H S."/>
        </authorList>
    </citation>
    <scope>NUCLEOTIDE SEQUENCE</scope>
</reference>
<keyword evidence="4" id="KW-1015">Disulfide bond</keyword>
<keyword evidence="6" id="KW-0732">Signal</keyword>
<evidence type="ECO:0000313" key="8">
    <source>
        <dbReference type="EMBL" id="CAH0713057.1"/>
    </source>
</evidence>
<keyword evidence="2" id="KW-0719">Serine esterase</keyword>
<dbReference type="InterPro" id="IPR050309">
    <property type="entry name" value="Type-B_Carboxylest/Lipase"/>
</dbReference>
<dbReference type="InterPro" id="IPR029058">
    <property type="entry name" value="AB_hydrolase_fold"/>
</dbReference>
<evidence type="ECO:0000256" key="1">
    <source>
        <dbReference type="ARBA" id="ARBA00005964"/>
    </source>
</evidence>
<evidence type="ECO:0000256" key="2">
    <source>
        <dbReference type="ARBA" id="ARBA00022487"/>
    </source>
</evidence>
<keyword evidence="5" id="KW-0325">Glycoprotein</keyword>
<dbReference type="Gene3D" id="3.40.50.1820">
    <property type="entry name" value="alpha/beta hydrolase"/>
    <property type="match status" value="1"/>
</dbReference>
<dbReference type="InterPro" id="IPR019819">
    <property type="entry name" value="Carboxylesterase_B_CS"/>
</dbReference>
<dbReference type="PROSITE" id="PS00941">
    <property type="entry name" value="CARBOXYLESTERASE_B_2"/>
    <property type="match status" value="1"/>
</dbReference>
<dbReference type="PANTHER" id="PTHR11559">
    <property type="entry name" value="CARBOXYLESTERASE"/>
    <property type="match status" value="1"/>
</dbReference>
<evidence type="ECO:0000259" key="7">
    <source>
        <dbReference type="Pfam" id="PF00135"/>
    </source>
</evidence>
<name>A0A8J9UG34_9NEOP</name>
<protein>
    <recommendedName>
        <fullName evidence="6">Carboxylic ester hydrolase</fullName>
        <ecNumber evidence="6">3.1.1.-</ecNumber>
    </recommendedName>
</protein>
<evidence type="ECO:0000256" key="6">
    <source>
        <dbReference type="RuleBase" id="RU361235"/>
    </source>
</evidence>
<accession>A0A8J9UG34</accession>
<dbReference type="InterPro" id="IPR002018">
    <property type="entry name" value="CarbesteraseB"/>
</dbReference>
<organism evidence="8 9">
    <name type="scientific">Brenthis ino</name>
    <name type="common">lesser marbled fritillary</name>
    <dbReference type="NCBI Taxonomy" id="405034"/>
    <lineage>
        <taxon>Eukaryota</taxon>
        <taxon>Metazoa</taxon>
        <taxon>Ecdysozoa</taxon>
        <taxon>Arthropoda</taxon>
        <taxon>Hexapoda</taxon>
        <taxon>Insecta</taxon>
        <taxon>Pterygota</taxon>
        <taxon>Neoptera</taxon>
        <taxon>Endopterygota</taxon>
        <taxon>Lepidoptera</taxon>
        <taxon>Glossata</taxon>
        <taxon>Ditrysia</taxon>
        <taxon>Papilionoidea</taxon>
        <taxon>Nymphalidae</taxon>
        <taxon>Heliconiinae</taxon>
        <taxon>Argynnini</taxon>
        <taxon>Brenthis</taxon>
    </lineage>
</organism>
<dbReference type="SUPFAM" id="SSF53474">
    <property type="entry name" value="alpha/beta-Hydrolases"/>
    <property type="match status" value="1"/>
</dbReference>